<organism evidence="2 3">
    <name type="scientific">Diceros bicornis minor</name>
    <name type="common">South-central black rhinoceros</name>
    <dbReference type="NCBI Taxonomy" id="77932"/>
    <lineage>
        <taxon>Eukaryota</taxon>
        <taxon>Metazoa</taxon>
        <taxon>Chordata</taxon>
        <taxon>Craniata</taxon>
        <taxon>Vertebrata</taxon>
        <taxon>Euteleostomi</taxon>
        <taxon>Mammalia</taxon>
        <taxon>Eutheria</taxon>
        <taxon>Laurasiatheria</taxon>
        <taxon>Perissodactyla</taxon>
        <taxon>Rhinocerotidae</taxon>
        <taxon>Diceros</taxon>
    </lineage>
</organism>
<proteinExistence type="predicted"/>
<protein>
    <submittedName>
        <fullName evidence="2">Uncharacterized protein</fullName>
    </submittedName>
</protein>
<evidence type="ECO:0000256" key="1">
    <source>
        <dbReference type="SAM" id="MobiDB-lite"/>
    </source>
</evidence>
<sequence length="77" mass="8407">AGSDLFPSDRGRQRPQRPTPGFWEVAPGRWPRMASKAPQEAKQALQSLPAISQTMSASKLCSAFIGALRAYSPDETF</sequence>
<gene>
    <name evidence="2" type="ORF">HPG69_007303</name>
</gene>
<comment type="caution">
    <text evidence="2">The sequence shown here is derived from an EMBL/GenBank/DDBJ whole genome shotgun (WGS) entry which is preliminary data.</text>
</comment>
<evidence type="ECO:0000313" key="2">
    <source>
        <dbReference type="EMBL" id="KAF5921330.1"/>
    </source>
</evidence>
<feature type="region of interest" description="Disordered" evidence="1">
    <location>
        <begin position="1"/>
        <end position="27"/>
    </location>
</feature>
<keyword evidence="3" id="KW-1185">Reference proteome</keyword>
<dbReference type="Proteomes" id="UP000551758">
    <property type="component" value="Unassembled WGS sequence"/>
</dbReference>
<dbReference type="EMBL" id="JACDTQ010001698">
    <property type="protein sequence ID" value="KAF5921330.1"/>
    <property type="molecule type" value="Genomic_DNA"/>
</dbReference>
<evidence type="ECO:0000313" key="3">
    <source>
        <dbReference type="Proteomes" id="UP000551758"/>
    </source>
</evidence>
<dbReference type="AlphaFoldDB" id="A0A7J7EZU4"/>
<name>A0A7J7EZU4_DICBM</name>
<feature type="non-terminal residue" evidence="2">
    <location>
        <position position="1"/>
    </location>
</feature>
<reference evidence="2 3" key="1">
    <citation type="journal article" date="2020" name="Mol. Biol. Evol.">
        <title>Interspecific Gene Flow and the Evolution of Specialization in Black and White Rhinoceros.</title>
        <authorList>
            <person name="Moodley Y."/>
            <person name="Westbury M.V."/>
            <person name="Russo I.M."/>
            <person name="Gopalakrishnan S."/>
            <person name="Rakotoarivelo A."/>
            <person name="Olsen R.A."/>
            <person name="Prost S."/>
            <person name="Tunstall T."/>
            <person name="Ryder O.A."/>
            <person name="Dalen L."/>
            <person name="Bruford M.W."/>
        </authorList>
    </citation>
    <scope>NUCLEOTIDE SEQUENCE [LARGE SCALE GENOMIC DNA]</scope>
    <source>
        <strain evidence="2">SBR-YM</strain>
        <tissue evidence="2">Skin</tissue>
    </source>
</reference>
<accession>A0A7J7EZU4</accession>